<dbReference type="GeneID" id="24722581"/>
<dbReference type="RefSeq" id="YP_009148315.1">
    <property type="nucleotide sequence ID" value="NC_027346.1"/>
</dbReference>
<organism evidence="2 3">
    <name type="scientific">Propionibacterium phage PHL171M01</name>
    <dbReference type="NCBI Taxonomy" id="1500827"/>
    <lineage>
        <taxon>Viruses</taxon>
        <taxon>Duplodnaviria</taxon>
        <taxon>Heunggongvirae</taxon>
        <taxon>Uroviricota</taxon>
        <taxon>Caudoviricetes</taxon>
        <taxon>Pahexavirus</taxon>
        <taxon>Pahexavirus PHL171M01</taxon>
    </lineage>
</organism>
<dbReference type="Proteomes" id="UP000033327">
    <property type="component" value="Segment"/>
</dbReference>
<dbReference type="KEGG" id="vg:24722581"/>
<evidence type="ECO:0000256" key="1">
    <source>
        <dbReference type="SAM" id="MobiDB-lite"/>
    </source>
</evidence>
<dbReference type="EMBL" id="KJ578787">
    <property type="protein sequence ID" value="AII29940.1"/>
    <property type="molecule type" value="Genomic_DNA"/>
</dbReference>
<accession>A0A0E3DMT6</accession>
<keyword evidence="3" id="KW-1185">Reference proteome</keyword>
<proteinExistence type="predicted"/>
<feature type="region of interest" description="Disordered" evidence="1">
    <location>
        <begin position="1"/>
        <end position="27"/>
    </location>
</feature>
<reference evidence="2 3" key="1">
    <citation type="journal article" date="2015" name="ISME J.">
        <title>The diversity and host interactions of Propionibacterium acnes bacteriophages on human skin.</title>
        <authorList>
            <person name="Liu J."/>
            <person name="Yan R."/>
            <person name="Zhong Q."/>
            <person name="Ngo S."/>
            <person name="Bangayan N.J."/>
            <person name="Nguyen L."/>
            <person name="Lui T."/>
            <person name="Liu M."/>
            <person name="Erfe M.C."/>
            <person name="Craft N."/>
            <person name="Tomida S."/>
            <person name="Li H."/>
        </authorList>
    </citation>
    <scope>NUCLEOTIDE SEQUENCE [LARGE SCALE GENOMIC DNA]</scope>
    <source>
        <strain evidence="2">PHL171M01</strain>
    </source>
</reference>
<evidence type="ECO:0000313" key="3">
    <source>
        <dbReference type="Proteomes" id="UP000033327"/>
    </source>
</evidence>
<sequence length="27" mass="2977">MIFLTPMGVVGKTTTPPQTDHPLKHTK</sequence>
<name>A0A0E3DMT6_9CAUD</name>
<protein>
    <submittedName>
        <fullName evidence="2">Uncharacterized protein</fullName>
    </submittedName>
</protein>
<gene>
    <name evidence="2" type="ORF">PHL171M01_44</name>
</gene>
<evidence type="ECO:0000313" key="2">
    <source>
        <dbReference type="EMBL" id="AII29940.1"/>
    </source>
</evidence>